<evidence type="ECO:0000256" key="6">
    <source>
        <dbReference type="ARBA" id="ARBA00023277"/>
    </source>
</evidence>
<comment type="similarity">
    <text evidence="2">Belongs to the glycosyl hydrolase 51 family.</text>
</comment>
<feature type="domain" description="Alpha-L-arabinofuranosidase C-terminal" evidence="8">
    <location>
        <begin position="293"/>
        <end position="503"/>
    </location>
</feature>
<dbReference type="EC" id="3.2.1.55" evidence="4"/>
<dbReference type="SUPFAM" id="SSF51011">
    <property type="entry name" value="Glycosyl hydrolase domain"/>
    <property type="match status" value="1"/>
</dbReference>
<evidence type="ECO:0000313" key="10">
    <source>
        <dbReference type="Proteomes" id="UP000027345"/>
    </source>
</evidence>
<dbReference type="AlphaFoldDB" id="A0A066UC65"/>
<dbReference type="Pfam" id="PF22848">
    <property type="entry name" value="ASD1_dom"/>
    <property type="match status" value="1"/>
</dbReference>
<dbReference type="Proteomes" id="UP000027345">
    <property type="component" value="Unassembled WGS sequence"/>
</dbReference>
<evidence type="ECO:0000256" key="4">
    <source>
        <dbReference type="ARBA" id="ARBA00012670"/>
    </source>
</evidence>
<sequence>MTVHIEGDVGDPAQVIGPVPRRLFGSFVEHMGRSVYTGIYEPGHSTADDRGFRGDVLELVRELGPTVLRYPGGNFVSGYRWEDGVGPAETRPVRLDPAWHSVESNRFGLHEFAAWAEAAGAEVMYAVNLGTRGVQEAADVLEYCNHAGGTELSERRRANGADRPFGFKLWCLGNEMDGPWQIGHKTAEEYGRLAAETARLMRMIDPDVELVVAGSSHADMPTFGSWERTVLRHTAELADHISLHAYYQELHGDTDSYLASAAALDRYITTTAGVIDETLAELGLDKTIGISVDEWNVWDLRRWNEVDQAKLAEGGWRQHPRIIEDTYTVTDAVVVGSLLSSLLRNVDRVTMANQAQLVNVIAPIRSEPGGPAWRQTTFHPFRQVAALAGGASLRLAVEGERLRTAQHGEVDLVDAAATVEDGGRGAVFLTNRATASPTEVRIRLRGARFGVYAAETLTTPDGETRHAVNTADAQPVRPVPLPGAVATSDPGGTTITVTLPPLSWTVLQLTPQAGPDA</sequence>
<keyword evidence="5" id="KW-0378">Hydrolase</keyword>
<protein>
    <recommendedName>
        <fullName evidence="4">non-reducing end alpha-L-arabinofuranosidase</fullName>
        <ecNumber evidence="4">3.2.1.55</ecNumber>
    </recommendedName>
</protein>
<proteinExistence type="inferred from homology"/>
<evidence type="ECO:0000256" key="7">
    <source>
        <dbReference type="ARBA" id="ARBA00023295"/>
    </source>
</evidence>
<reference evidence="9 10" key="1">
    <citation type="submission" date="2014-05" db="EMBL/GenBank/DDBJ databases">
        <title>Draft genome sequence of Amycolatopsis rifamycinica DSM 46095.</title>
        <authorList>
            <person name="Lal R."/>
            <person name="Saxena A."/>
            <person name="Kumari R."/>
            <person name="Mukherjee U."/>
            <person name="Singh P."/>
            <person name="Sangwan N."/>
            <person name="Mahato N.K."/>
        </authorList>
    </citation>
    <scope>NUCLEOTIDE SEQUENCE [LARGE SCALE GENOMIC DNA]</scope>
    <source>
        <strain evidence="9 10">DSM 46095</strain>
    </source>
</reference>
<dbReference type="Gene3D" id="3.20.20.80">
    <property type="entry name" value="Glycosidases"/>
    <property type="match status" value="1"/>
</dbReference>
<dbReference type="eggNOG" id="COG3534">
    <property type="taxonomic scope" value="Bacteria"/>
</dbReference>
<dbReference type="PANTHER" id="PTHR43576:SF3">
    <property type="entry name" value="ALPHA-L-ARABINOFURANOSIDASE C"/>
    <property type="match status" value="1"/>
</dbReference>
<dbReference type="SMART" id="SM00813">
    <property type="entry name" value="Alpha-L-AF_C"/>
    <property type="match status" value="1"/>
</dbReference>
<dbReference type="OrthoDB" id="9758333at2"/>
<name>A0A066UC65_9PSEU</name>
<comment type="catalytic activity">
    <reaction evidence="1">
        <text>Hydrolysis of terminal non-reducing alpha-L-arabinofuranoside residues in alpha-L-arabinosides.</text>
        <dbReference type="EC" id="3.2.1.55"/>
    </reaction>
</comment>
<evidence type="ECO:0000256" key="5">
    <source>
        <dbReference type="ARBA" id="ARBA00022801"/>
    </source>
</evidence>
<dbReference type="GO" id="GO:0046556">
    <property type="term" value="F:alpha-L-arabinofuranosidase activity"/>
    <property type="evidence" value="ECO:0007669"/>
    <property type="project" value="UniProtKB-EC"/>
</dbReference>
<organism evidence="9 10">
    <name type="scientific">Amycolatopsis rifamycinica</name>
    <dbReference type="NCBI Taxonomy" id="287986"/>
    <lineage>
        <taxon>Bacteria</taxon>
        <taxon>Bacillati</taxon>
        <taxon>Actinomycetota</taxon>
        <taxon>Actinomycetes</taxon>
        <taxon>Pseudonocardiales</taxon>
        <taxon>Pseudonocardiaceae</taxon>
        <taxon>Amycolatopsis</taxon>
    </lineage>
</organism>
<keyword evidence="10" id="KW-1185">Reference proteome</keyword>
<dbReference type="STRING" id="287986.DV20_04085"/>
<dbReference type="InterPro" id="IPR013780">
    <property type="entry name" value="Glyco_hydro_b"/>
</dbReference>
<dbReference type="RefSeq" id="WP_043776509.1">
    <property type="nucleotide sequence ID" value="NZ_JMQI01000008.1"/>
</dbReference>
<accession>A0A066UC65</accession>
<dbReference type="EMBL" id="JMQI01000008">
    <property type="protein sequence ID" value="KDN23482.1"/>
    <property type="molecule type" value="Genomic_DNA"/>
</dbReference>
<keyword evidence="7" id="KW-0326">Glycosidase</keyword>
<comment type="caution">
    <text evidence="9">The sequence shown here is derived from an EMBL/GenBank/DDBJ whole genome shotgun (WGS) entry which is preliminary data.</text>
</comment>
<dbReference type="InterPro" id="IPR010720">
    <property type="entry name" value="Alpha-L-AF_C"/>
</dbReference>
<dbReference type="PANTHER" id="PTHR43576">
    <property type="entry name" value="ALPHA-L-ARABINOFURANOSIDASE C-RELATED"/>
    <property type="match status" value="1"/>
</dbReference>
<dbReference type="InterPro" id="IPR055235">
    <property type="entry name" value="ASD1_cat"/>
</dbReference>
<dbReference type="InterPro" id="IPR017853">
    <property type="entry name" value="GH"/>
</dbReference>
<evidence type="ECO:0000259" key="8">
    <source>
        <dbReference type="SMART" id="SM00813"/>
    </source>
</evidence>
<evidence type="ECO:0000313" key="9">
    <source>
        <dbReference type="EMBL" id="KDN23482.1"/>
    </source>
</evidence>
<comment type="subunit">
    <text evidence="3">Homohexamer; trimer of dimers.</text>
</comment>
<dbReference type="GO" id="GO:0046373">
    <property type="term" value="P:L-arabinose metabolic process"/>
    <property type="evidence" value="ECO:0007669"/>
    <property type="project" value="InterPro"/>
</dbReference>
<dbReference type="GO" id="GO:0000272">
    <property type="term" value="P:polysaccharide catabolic process"/>
    <property type="evidence" value="ECO:0007669"/>
    <property type="project" value="TreeGrafter"/>
</dbReference>
<gene>
    <name evidence="9" type="ORF">DV20_04085</name>
</gene>
<keyword evidence="6" id="KW-0119">Carbohydrate metabolism</keyword>
<evidence type="ECO:0000256" key="2">
    <source>
        <dbReference type="ARBA" id="ARBA00007186"/>
    </source>
</evidence>
<dbReference type="SUPFAM" id="SSF51445">
    <property type="entry name" value="(Trans)glycosidases"/>
    <property type="match status" value="1"/>
</dbReference>
<evidence type="ECO:0000256" key="3">
    <source>
        <dbReference type="ARBA" id="ARBA00011165"/>
    </source>
</evidence>
<dbReference type="Pfam" id="PF06964">
    <property type="entry name" value="Alpha-L-AF_C"/>
    <property type="match status" value="1"/>
</dbReference>
<dbReference type="Gene3D" id="2.60.40.1180">
    <property type="entry name" value="Golgi alpha-mannosidase II"/>
    <property type="match status" value="1"/>
</dbReference>
<evidence type="ECO:0000256" key="1">
    <source>
        <dbReference type="ARBA" id="ARBA00001462"/>
    </source>
</evidence>